<dbReference type="GO" id="GO:0005524">
    <property type="term" value="F:ATP binding"/>
    <property type="evidence" value="ECO:0007669"/>
    <property type="project" value="UniProtKB-UniRule"/>
</dbReference>
<feature type="region of interest" description="Disordered" evidence="15">
    <location>
        <begin position="460"/>
        <end position="490"/>
    </location>
</feature>
<evidence type="ECO:0000313" key="19">
    <source>
        <dbReference type="EMBL" id="QBI18131.1"/>
    </source>
</evidence>
<sequence length="490" mass="50417">MTTTDTPTLAPGVHVHLVGIGGAGMSALATLLIERGHPVSGSDLRGGRATSALQALGATVHVGHDAQHLAGADVVAASTAVPEENPELVAARRTGIPVLRRAELLAALIEGFSGILVAGTHGKTTTTSMLTVVLQAAGLDPSFAIGGRLNEAGTSAHHGTGELFVAEADESDSSFLAFRPDCAVVTNVDLDHHDHFADLAAVDTAFEGFLANRRAGAPVVLCADDEGARRLAARADPPVLTYGRHEDADLRIVDEALGAAGSRFSLLAEDRDLGGFDLRVPGAHNVENAAAAVAVARWAGAELDAVRRGLARFAGAQRRFQHLGEAAGVQVVDDYAHHPTELAATLQAAQQTSPAGRVIALFQPHRYSRTAALGPDLGAALARADRAMVTDVYAAGETPVAGVTGQLVAESAEAAGVSVAYTPTTSELIEQVLAEVEPGDLVVTMGAGDVTEVGPQLLDRLRGRSGLPPVSRQAAPRRPSTADDEEAQGP</sequence>
<dbReference type="HAMAP" id="MF_00046">
    <property type="entry name" value="MurC"/>
    <property type="match status" value="1"/>
</dbReference>
<dbReference type="Proteomes" id="UP000291469">
    <property type="component" value="Chromosome"/>
</dbReference>
<dbReference type="Gene3D" id="3.40.50.720">
    <property type="entry name" value="NAD(P)-binding Rossmann-like Domain"/>
    <property type="match status" value="1"/>
</dbReference>
<feature type="domain" description="Mur ligase N-terminal catalytic" evidence="16">
    <location>
        <begin position="14"/>
        <end position="112"/>
    </location>
</feature>
<evidence type="ECO:0000259" key="18">
    <source>
        <dbReference type="Pfam" id="PF08245"/>
    </source>
</evidence>
<comment type="function">
    <text evidence="14">Cell wall formation.</text>
</comment>
<keyword evidence="4 14" id="KW-0963">Cytoplasm</keyword>
<keyword evidence="20" id="KW-1185">Reference proteome</keyword>
<gene>
    <name evidence="14" type="primary">murC</name>
    <name evidence="19" type="ORF">ER308_00120</name>
</gene>
<dbReference type="GO" id="GO:0051301">
    <property type="term" value="P:cell division"/>
    <property type="evidence" value="ECO:0007669"/>
    <property type="project" value="UniProtKB-KW"/>
</dbReference>
<evidence type="ECO:0000259" key="16">
    <source>
        <dbReference type="Pfam" id="PF01225"/>
    </source>
</evidence>
<proteinExistence type="inferred from homology"/>
<evidence type="ECO:0000256" key="6">
    <source>
        <dbReference type="ARBA" id="ARBA00022618"/>
    </source>
</evidence>
<dbReference type="InterPro" id="IPR050061">
    <property type="entry name" value="MurCDEF_pg_biosynth"/>
</dbReference>
<accession>A0A411YA96</accession>
<dbReference type="GO" id="GO:0005737">
    <property type="term" value="C:cytoplasm"/>
    <property type="evidence" value="ECO:0007669"/>
    <property type="project" value="UniProtKB-SubCell"/>
</dbReference>
<dbReference type="EC" id="6.3.2.8" evidence="3 14"/>
<dbReference type="Gene3D" id="3.40.1190.10">
    <property type="entry name" value="Mur-like, catalytic domain"/>
    <property type="match status" value="1"/>
</dbReference>
<dbReference type="InterPro" id="IPR036615">
    <property type="entry name" value="Mur_ligase_C_dom_sf"/>
</dbReference>
<feature type="domain" description="Mur ligase C-terminal" evidence="17">
    <location>
        <begin position="318"/>
        <end position="448"/>
    </location>
</feature>
<dbReference type="OrthoDB" id="9804126at2"/>
<reference evidence="19 20" key="1">
    <citation type="submission" date="2019-01" db="EMBL/GenBank/DDBJ databases">
        <title>Egibacter rhizosphaerae EGI 80759T.</title>
        <authorList>
            <person name="Chen D.-D."/>
            <person name="Tian Y."/>
            <person name="Jiao J.-Y."/>
            <person name="Zhang X.-T."/>
            <person name="Zhang Y.-G."/>
            <person name="Zhang Y."/>
            <person name="Xiao M."/>
            <person name="Shu W.-S."/>
            <person name="Li W.-J."/>
        </authorList>
    </citation>
    <scope>NUCLEOTIDE SEQUENCE [LARGE SCALE GENOMIC DNA]</scope>
    <source>
        <strain evidence="19 20">EGI 80759</strain>
    </source>
</reference>
<dbReference type="SUPFAM" id="SSF51984">
    <property type="entry name" value="MurCD N-terminal domain"/>
    <property type="match status" value="1"/>
</dbReference>
<comment type="similarity">
    <text evidence="14">Belongs to the MurCDEF family.</text>
</comment>
<organism evidence="19 20">
    <name type="scientific">Egibacter rhizosphaerae</name>
    <dbReference type="NCBI Taxonomy" id="1670831"/>
    <lineage>
        <taxon>Bacteria</taxon>
        <taxon>Bacillati</taxon>
        <taxon>Actinomycetota</taxon>
        <taxon>Nitriliruptoria</taxon>
        <taxon>Egibacterales</taxon>
        <taxon>Egibacteraceae</taxon>
        <taxon>Egibacter</taxon>
    </lineage>
</organism>
<feature type="binding site" evidence="14">
    <location>
        <begin position="119"/>
        <end position="125"/>
    </location>
    <ligand>
        <name>ATP</name>
        <dbReference type="ChEBI" id="CHEBI:30616"/>
    </ligand>
</feature>
<dbReference type="InterPro" id="IPR004101">
    <property type="entry name" value="Mur_ligase_C"/>
</dbReference>
<feature type="domain" description="Mur ligase central" evidence="18">
    <location>
        <begin position="117"/>
        <end position="296"/>
    </location>
</feature>
<evidence type="ECO:0000259" key="17">
    <source>
        <dbReference type="Pfam" id="PF02875"/>
    </source>
</evidence>
<dbReference type="AlphaFoldDB" id="A0A411YA96"/>
<name>A0A411YA96_9ACTN</name>
<evidence type="ECO:0000256" key="4">
    <source>
        <dbReference type="ARBA" id="ARBA00022490"/>
    </source>
</evidence>
<dbReference type="InterPro" id="IPR036565">
    <property type="entry name" value="Mur-like_cat_sf"/>
</dbReference>
<evidence type="ECO:0000256" key="14">
    <source>
        <dbReference type="HAMAP-Rule" id="MF_00046"/>
    </source>
</evidence>
<keyword evidence="6 14" id="KW-0132">Cell division</keyword>
<evidence type="ECO:0000256" key="15">
    <source>
        <dbReference type="SAM" id="MobiDB-lite"/>
    </source>
</evidence>
<dbReference type="RefSeq" id="WP_131153129.1">
    <property type="nucleotide sequence ID" value="NZ_CP036402.1"/>
</dbReference>
<keyword evidence="7 14" id="KW-0547">Nucleotide-binding</keyword>
<dbReference type="SUPFAM" id="SSF53244">
    <property type="entry name" value="MurD-like peptide ligases, peptide-binding domain"/>
    <property type="match status" value="1"/>
</dbReference>
<dbReference type="Gene3D" id="3.90.190.20">
    <property type="entry name" value="Mur ligase, C-terminal domain"/>
    <property type="match status" value="1"/>
</dbReference>
<dbReference type="GO" id="GO:0008763">
    <property type="term" value="F:UDP-N-acetylmuramate-L-alanine ligase activity"/>
    <property type="evidence" value="ECO:0007669"/>
    <property type="project" value="UniProtKB-UniRule"/>
</dbReference>
<dbReference type="InterPro" id="IPR005758">
    <property type="entry name" value="UDP-N-AcMur_Ala_ligase_MurC"/>
</dbReference>
<protein>
    <recommendedName>
        <fullName evidence="3 14">UDP-N-acetylmuramate--L-alanine ligase</fullName>
        <ecNumber evidence="3 14">6.3.2.8</ecNumber>
    </recommendedName>
    <alternativeName>
        <fullName evidence="14">UDP-N-acetylmuramoyl-L-alanine synthetase</fullName>
    </alternativeName>
</protein>
<evidence type="ECO:0000256" key="11">
    <source>
        <dbReference type="ARBA" id="ARBA00023306"/>
    </source>
</evidence>
<keyword evidence="11 14" id="KW-0131">Cell cycle</keyword>
<dbReference type="SUPFAM" id="SSF53623">
    <property type="entry name" value="MurD-like peptide ligases, catalytic domain"/>
    <property type="match status" value="1"/>
</dbReference>
<evidence type="ECO:0000313" key="20">
    <source>
        <dbReference type="Proteomes" id="UP000291469"/>
    </source>
</evidence>
<evidence type="ECO:0000256" key="3">
    <source>
        <dbReference type="ARBA" id="ARBA00012211"/>
    </source>
</evidence>
<evidence type="ECO:0000256" key="5">
    <source>
        <dbReference type="ARBA" id="ARBA00022598"/>
    </source>
</evidence>
<evidence type="ECO:0000256" key="1">
    <source>
        <dbReference type="ARBA" id="ARBA00004496"/>
    </source>
</evidence>
<dbReference type="UniPathway" id="UPA00219"/>
<dbReference type="Pfam" id="PF08245">
    <property type="entry name" value="Mur_ligase_M"/>
    <property type="match status" value="1"/>
</dbReference>
<comment type="subcellular location">
    <subcellularLocation>
        <location evidence="1 14">Cytoplasm</location>
    </subcellularLocation>
</comment>
<dbReference type="InterPro" id="IPR013221">
    <property type="entry name" value="Mur_ligase_cen"/>
</dbReference>
<comment type="catalytic activity">
    <reaction evidence="13 14">
        <text>UDP-N-acetyl-alpha-D-muramate + L-alanine + ATP = UDP-N-acetyl-alpha-D-muramoyl-L-alanine + ADP + phosphate + H(+)</text>
        <dbReference type="Rhea" id="RHEA:23372"/>
        <dbReference type="ChEBI" id="CHEBI:15378"/>
        <dbReference type="ChEBI" id="CHEBI:30616"/>
        <dbReference type="ChEBI" id="CHEBI:43474"/>
        <dbReference type="ChEBI" id="CHEBI:57972"/>
        <dbReference type="ChEBI" id="CHEBI:70757"/>
        <dbReference type="ChEBI" id="CHEBI:83898"/>
        <dbReference type="ChEBI" id="CHEBI:456216"/>
        <dbReference type="EC" id="6.3.2.8"/>
    </reaction>
</comment>
<evidence type="ECO:0000256" key="12">
    <source>
        <dbReference type="ARBA" id="ARBA00023316"/>
    </source>
</evidence>
<dbReference type="PANTHER" id="PTHR43445">
    <property type="entry name" value="UDP-N-ACETYLMURAMATE--L-ALANINE LIGASE-RELATED"/>
    <property type="match status" value="1"/>
</dbReference>
<dbReference type="GO" id="GO:0009252">
    <property type="term" value="P:peptidoglycan biosynthetic process"/>
    <property type="evidence" value="ECO:0007669"/>
    <property type="project" value="UniProtKB-UniRule"/>
</dbReference>
<dbReference type="EMBL" id="CP036402">
    <property type="protein sequence ID" value="QBI18131.1"/>
    <property type="molecule type" value="Genomic_DNA"/>
</dbReference>
<evidence type="ECO:0000256" key="13">
    <source>
        <dbReference type="ARBA" id="ARBA00047833"/>
    </source>
</evidence>
<keyword evidence="9 14" id="KW-0133">Cell shape</keyword>
<keyword evidence="8 14" id="KW-0067">ATP-binding</keyword>
<dbReference type="GO" id="GO:0071555">
    <property type="term" value="P:cell wall organization"/>
    <property type="evidence" value="ECO:0007669"/>
    <property type="project" value="UniProtKB-KW"/>
</dbReference>
<evidence type="ECO:0000256" key="8">
    <source>
        <dbReference type="ARBA" id="ARBA00022840"/>
    </source>
</evidence>
<dbReference type="KEGG" id="erz:ER308_00120"/>
<dbReference type="Pfam" id="PF01225">
    <property type="entry name" value="Mur_ligase"/>
    <property type="match status" value="1"/>
</dbReference>
<evidence type="ECO:0000256" key="7">
    <source>
        <dbReference type="ARBA" id="ARBA00022741"/>
    </source>
</evidence>
<dbReference type="NCBIfam" id="TIGR01082">
    <property type="entry name" value="murC"/>
    <property type="match status" value="1"/>
</dbReference>
<dbReference type="InterPro" id="IPR000713">
    <property type="entry name" value="Mur_ligase_N"/>
</dbReference>
<dbReference type="GO" id="GO:0008360">
    <property type="term" value="P:regulation of cell shape"/>
    <property type="evidence" value="ECO:0007669"/>
    <property type="project" value="UniProtKB-KW"/>
</dbReference>
<keyword evidence="10 14" id="KW-0573">Peptidoglycan synthesis</keyword>
<evidence type="ECO:0000256" key="10">
    <source>
        <dbReference type="ARBA" id="ARBA00022984"/>
    </source>
</evidence>
<keyword evidence="5 14" id="KW-0436">Ligase</keyword>
<comment type="pathway">
    <text evidence="2 14">Cell wall biogenesis; peptidoglycan biosynthesis.</text>
</comment>
<evidence type="ECO:0000256" key="2">
    <source>
        <dbReference type="ARBA" id="ARBA00004752"/>
    </source>
</evidence>
<keyword evidence="12 14" id="KW-0961">Cell wall biogenesis/degradation</keyword>
<evidence type="ECO:0000256" key="9">
    <source>
        <dbReference type="ARBA" id="ARBA00022960"/>
    </source>
</evidence>
<dbReference type="Pfam" id="PF02875">
    <property type="entry name" value="Mur_ligase_C"/>
    <property type="match status" value="1"/>
</dbReference>
<dbReference type="PANTHER" id="PTHR43445:SF3">
    <property type="entry name" value="UDP-N-ACETYLMURAMATE--L-ALANINE LIGASE"/>
    <property type="match status" value="1"/>
</dbReference>